<accession>A0ABT0PBT6</accession>
<dbReference type="Pfam" id="PF05488">
    <property type="entry name" value="PAAR_motif"/>
    <property type="match status" value="1"/>
</dbReference>
<protein>
    <submittedName>
        <fullName evidence="1">PAAR domain-containing protein</fullName>
    </submittedName>
</protein>
<name>A0ABT0PBT6_9GAMM</name>
<proteinExistence type="predicted"/>
<organism evidence="1 2">
    <name type="scientific">Parendozoicomonas callyspongiae</name>
    <dbReference type="NCBI Taxonomy" id="2942213"/>
    <lineage>
        <taxon>Bacteria</taxon>
        <taxon>Pseudomonadati</taxon>
        <taxon>Pseudomonadota</taxon>
        <taxon>Gammaproteobacteria</taxon>
        <taxon>Oceanospirillales</taxon>
        <taxon>Endozoicomonadaceae</taxon>
        <taxon>Parendozoicomonas</taxon>
    </lineage>
</organism>
<gene>
    <name evidence="1" type="ORF">M3P05_02610</name>
</gene>
<dbReference type="Gene3D" id="2.60.200.60">
    <property type="match status" value="2"/>
</dbReference>
<dbReference type="CDD" id="cd14738">
    <property type="entry name" value="PAAR_2"/>
    <property type="match status" value="1"/>
</dbReference>
<dbReference type="EMBL" id="JAMFLX010000002">
    <property type="protein sequence ID" value="MCL6268842.1"/>
    <property type="molecule type" value="Genomic_DNA"/>
</dbReference>
<evidence type="ECO:0000313" key="2">
    <source>
        <dbReference type="Proteomes" id="UP001203338"/>
    </source>
</evidence>
<dbReference type="RefSeq" id="WP_249697672.1">
    <property type="nucleotide sequence ID" value="NZ_JAMFLX010000002.1"/>
</dbReference>
<evidence type="ECO:0000313" key="1">
    <source>
        <dbReference type="EMBL" id="MCL6268842.1"/>
    </source>
</evidence>
<dbReference type="Proteomes" id="UP001203338">
    <property type="component" value="Unassembled WGS sequence"/>
</dbReference>
<dbReference type="InterPro" id="IPR008727">
    <property type="entry name" value="PAAR_motif"/>
</dbReference>
<keyword evidence="2" id="KW-1185">Reference proteome</keyword>
<sequence>MPMPAARAGDMHMCPMQTPGPVPVPHVGGPLAPMPSTVMIGKLPAATAGQPGVCVGPPDAVPMGSTTVLITKRPALRLGDSSSHGGTIVMGCPTVMIG</sequence>
<reference evidence="1 2" key="1">
    <citation type="submission" date="2022-05" db="EMBL/GenBank/DDBJ databases">
        <authorList>
            <person name="Park J.-S."/>
        </authorList>
    </citation>
    <scope>NUCLEOTIDE SEQUENCE [LARGE SCALE GENOMIC DNA]</scope>
    <source>
        <strain evidence="1 2">2012CJ34-2</strain>
    </source>
</reference>
<comment type="caution">
    <text evidence="1">The sequence shown here is derived from an EMBL/GenBank/DDBJ whole genome shotgun (WGS) entry which is preliminary data.</text>
</comment>